<dbReference type="InterPro" id="IPR037524">
    <property type="entry name" value="PA14/GLEYA"/>
</dbReference>
<dbReference type="RefSeq" id="WP_313868396.1">
    <property type="nucleotide sequence ID" value="NZ_CP132507.1"/>
</dbReference>
<dbReference type="InterPro" id="IPR040853">
    <property type="entry name" value="RapA2_cadherin-like"/>
</dbReference>
<accession>A0ABZ0B201</accession>
<dbReference type="InterPro" id="IPR001343">
    <property type="entry name" value="Hemolysn_Ca-bd"/>
</dbReference>
<reference evidence="3 4" key="1">
    <citation type="submission" date="2023-08" db="EMBL/GenBank/DDBJ databases">
        <title>Rhodoferax potami sp. nov. and Rhodoferax mekongensis sp. nov., isolated from the Mekong River in Thailand.</title>
        <authorList>
            <person name="Kitikhun S."/>
            <person name="Charoenyingcharoen P."/>
            <person name="Siriarchawattana P."/>
            <person name="Likhitrattanapisal S."/>
            <person name="Nilsakha T."/>
            <person name="Chanpet A."/>
            <person name="Rattanawaree P."/>
            <person name="Ingsriswang S."/>
        </authorList>
    </citation>
    <scope>NUCLEOTIDE SEQUENCE [LARGE SCALE GENOMIC DNA]</scope>
    <source>
        <strain evidence="3 4">TBRC 17307</strain>
    </source>
</reference>
<dbReference type="NCBIfam" id="TIGR01965">
    <property type="entry name" value="VCBS_repeat"/>
    <property type="match status" value="23"/>
</dbReference>
<dbReference type="Pfam" id="PF17803">
    <property type="entry name" value="Cadherin_4"/>
    <property type="match status" value="22"/>
</dbReference>
<evidence type="ECO:0000313" key="4">
    <source>
        <dbReference type="Proteomes" id="UP001302257"/>
    </source>
</evidence>
<evidence type="ECO:0000256" key="1">
    <source>
        <dbReference type="SAM" id="MobiDB-lite"/>
    </source>
</evidence>
<sequence>MATSQISAQARGVVVILQGNAWVVSPDGSKRAIKLGDEIQEGQIVLTEDGTRLELALPNGREISLESGRELLIDANLLGFSPEDATNAALKDLNSSPAAIARVIASGGDLSAELEPTAAGLSGGDASDSHSFVRVLRISEVVSPLNIQRDFLQSDQEFNLTGQDGTSPQSAGTPTVSIPNDGTGVGGSDLSVAENATVNGSFTISAPDGLTSLTIGSTVITAAALSAATPAAPITVTGSNGTLTLTGYNSSTGVVSYSYDPTGTSTNHTAGNVIEHFNLVVTDPQGDTNSASSLDIRITDTAPVAVADSRTVSEDDTGITGNVVTGTNASADTLGADSATVTGAQVGNAGAAQITTGVGSALAGTYGTLTINADGSYTYVTNAAAQALNVGDSKQDVFSYTLKDSDGSFSTTTVTMTVTGASEGTPTVSIPNDGTGVGGSDLSVAENATVNGSFTISAPDGLTSLTIGSTVITAAALSAATPAAPITVTGSNGTLTLTGYNSSTGVVSYSYDPTGTSTNHTAGNVIEHFNLVVTDPQGDTNSASSLDIRITDTAPVAVADSRTVSEDDTGITGNVVTGTNASADTLGADSATVTGAQVGNAGAAQITTGVGSALAGTYGTLTINADGSYTYVTNAAAQALNVGDSKQDVFSYTLKDSDGSFSTTTVTMTVTGASEGTPTVSIPNDGTGVGGSDLSVAENATVNGSFTISAPDGLTSLTIGSTVITAAALSAATPAAPITVTGSNGTLTLTGYNSSTGVVSYSYDPTGTSTNHTAGNVIEHFNLVVTDPQGDTNSASSLDIRITDTAPVAVADSRTVSEDDTGITGNVVTGTNASADTLGADSATVTGAQVGNAGAAQITTGVGSALAGTYGTLTINADGSYTYVTNAAAQALNVGDSKQDVFSYTLKDSDGSFSTTTVTMTVTGASEGTPTVSIPNDGTGVGGSDLSVAENATVNGSFTISAPDGLTSLTIGSTVITAAALSAATPAAPITVTGSNGTLTLTGYNSSTGVVSYSYDPTGTSTNHTAGNVIEHFNLVVTDPQGDTNSASSLDIRITDTAPVAVADSRTVSEDDTGITGNVVTGTNASADTLGADSATVTGAQVGNAGAAQITTGVGSALAGTYGTLTINADGSYTYVTNAAAQALNVGDSKQDVFSYTLKDSDGSFSTTTVTMTVTGASEGTPTVSIPNDGTGVGGSDLSVAENATVNGSFTISAPDGLTSLTIGSTVITAAALSAATPAAPITVTGSNGTLTLTGYNSSTGVVSYSYDPTGTSTNHTAGNVIEHFNLVVTDPQGDTNSASSLDIRITDTAPVAVADSRTVSEDDTGITGNVVTGTNASADTLGADSATVTGAQVGNAGAAQITTGVGSALAGTYGTLTINADGSYTYVTNAAAQALNVGDSKQDVFSYTLKDSDGSFSTTTVTMTVTGASEGTPTVSIPNDGTGVGGSDLSVAENATVNGSFTISAPDGLTSLTIGSTVITAAALSAATPAAPITVTGSNGTLTLTGYNSSTGVVSYSYDPTGTSTNHTAGNVIEHFNLVVTDPQGDTNSASSLDIRITDTAPVAVADSRTVSEDDTGITGNVVTGTNASADTLGADSATVTGAQVGNAGAAQITTGVGSALAGTYGTLTINADGSYTYVTNAAAQALNVGDSKQDVFSYTLKDSDGSFSTTTVTMTVTGASEGTPTVSIPNDGTGVGGSDLSVAENATVNGSFTISAPDGLTSLTIGSTVITAAALSAATPAAPITVTGSNGTLTLTGYNSSTGVVSYSYDPTGTSTNHTAGNVIEHFNLVVTDPQGDTNSASSLDIRITDTAPVAVADSRTVSEDDTGITGNVVTGTNASADTLGADSATVTGAQVGNAGAAQITTGVGSALAGTYGTLTINADGSYTYVTNAAAQALNVGDSKQDVFSYTLKDSDGSFSTTTVTMTVTGASEGTPTVSIPNDGTGVGGSDLSVAENATVNGSFTISAPDGLTSLTIGSTVITAAALSAATPAAPITVTGSNGTLTLTGYNSSTGVVSYSYDPTGTSTNHTAGNVIEHFNLVVTDPQGDTNSASSLDIRITDTAPVAVADSRTVSEDDTGITGNVVTGTNASADTLGADSATVTGAQVGNAGAAQITTGVGSALAGTYGTLTINADGSYTYVTNAAAQALNVGDSKQDVFSYTLKDSDGSFSTTTVTMTVTGASEGTPTVSIPNDGTGVGGSDLSVAENATVNGSFTISAPDGLTSLTIGSTVITAAALSAATPAAPITVTGSNGTLTLTGYNSSTGVVSYSYDPTGTSTNHTAGNVIEHFNLVVTDPQGDTNSASSLDIRITDTAPVAVADSRTVSEDDTGITGNVVTGTNASADTLGADSATVTGAQVGNAGAAQITTGVGSALAGTYGTLTINADGSYTYVTNAAAQALNVGDSKQDVFSYTLKDSDGSFSTTTVTMTVTGASEGTPTVSIPNDGTGVGGSDLSVAENATVNGSFTISAPDGLTSLTIGSTVITAAALSAATPAAPITVTGSNGTLTLTGYNSSTGVVSYSYDPTGTSTNHTAGNVIEHFNLVVTDPQGDTNSASSLDIRITDTAPVAVADSRTVSEDDTGITGNVVTGTNASADTLGADSATVTGAQVGNAGAAQITTGVGSALAGTYGTLTINADGSYTYVTNAAAQALNVGDSKQDVFSYTLKDSDGSFSTTTVTMTVTGASEGTPTVSIPNDGTGVGGSDLSVAENATVNGSFTISAPDGLTSLTIGSTVITAAALSAATPAAPITVTGSNGTLTLTGYNSSTGVVSYSYDPTGTSTNHTAGNVIEHFNLVVTDPQGDTNSASSLDIRITDTAPVAVADSRTVSEDDTGITGNVVTGTNASADTLGADSATVTGAQVGNAGAAQITTGVGSALAGTYGTLTINADGSYTYVTNAAAQALNVGDSKQDVFSYTLKDSDGSFSTTTVTMTVTGASEGTPTVSIPNDGTGVGGSDLSVAENATVNGSFTISAPDGLTSLTIGSTVITAAALSAATPAAPITVTGSNGTLTLTGYNSSTGVVSYSYDPTGTSTNHTAGNVIEHFNLVVTDPQGDTNSASSLDIRITDTAPVAVADSRTVSEDDTGITGNVVTGTNASADTLGADSATVTGAQVGNAGAAQITTGVGSALAGTYGTLTINADGSYTYVTNAAAQALNVGDSKQDVFSYTLKDSDGSFSTTTVTMTVTGASEGTPTVSIPNDGTGVGGSDLSVAENATVNGSFTISAPDGLTSLTIGSTVITAAALSAATPAAPITVTGSNGTLTLTGYNSSTGVVSYSYDPTGTSTNHTAGNVIEHFNLVVTDPQGDTNSASSLDIRITDTAPVAVADSRTVSEDDTGITGNVVTGTNASADTLGADSATVTGAQVGNAGAAQITTGVGSALAGTYGTLTINADGSYTYVTNAAAQALNVGDSKQDVFSYTLKDSDGSFSTTTVTMTVTGASEGTPTVSIPNDGTGVGGSDLSVAENATVNGSFTISAPDGLTSLTIGSTVITAAALSAATPAAPITVTGSNGTLTLTGYNSSTGVVSYSYDPTGTSTNHTAGNVIEHFNLVVTDPQGDTNSASSLDIRITDTAPVAVADSRTVSEDDTGITGNVVTGTNASADTLGADSATVTGAQVGNAGAAQITTGVGSALAGTYGTLTINADGSYTYVTNAAAQALNVGDSKQDVFSYTLKDSDGSFSTTTVTMTVTGASEGTPTVSIPNDGTGVGGSDLSVAENATVNGSFTISAPDGLTSLTIGSTVITAAALSAATPAAPITVTGSNGTLTLTGYNSSTGVVSYSYDPTGTSTNHTAGNVIEHFNLVVTDPQGDTNSASSLDIRITDTAPVAVADSRTVSEDDTGITGNVVTGTNASADTLGADSATVTGAQVGNAGAAQITTGVGSALAGTYGTLTINADGSYTYVTNAAAQALNVGDSKQDVFSYTLKDSDGSFSTTTVTMTVTGASEGTPTVSIPNDGTGVGGSDLSVAENATVNGSFTISAPDGLTSLTIGSTVITAAALSAATPAAPITVTGSNGTLTLTGYNSSTGVVSYSYDPTGTSTNHTAGNVIEHFNLVVTDPQGDTNSASSLDIRITDTAPVAVADSRTVSEDDTGITGNVVTGTNASADTLGADSATVTGAQVGNAGAAQITTGVGSALAGTYGTLTINADGSYTYVTNAAAQALNVGDSKQDVFSYTLKDSDGSFSTTTVTMTVTGASEGTPTVSIPNDGTGVGGSDLSVAENATVNGSFTISAPDGLTSLTIGSTVITAAALSAATPAAPITVTGSNGTLTLTGYNSSTGVVSYSYDPTGTSTNHTAGNVIEHFNLVVTDPQGDTNSASSLDIRITDTAPVAVADSRTVSEDDTGITGNVVTGTNASADTLGADSATVTGAQVGNAGAAQITTGVGSALAGTYGTLTINADGSYTYVTNAAAQALNVGDSKQDVFSYTLKDSDGSFSTTTVTMTVTGASEGTPTVSIPNDGTGVGGSDLSVAENATVNGSFTISAPDGLTSLTIGSTVITAAALSAATPAAPITVTGSNGTLTLTGYNSSTGVVSYSYDPTGTSTNHTAGNVIEHFNLVVTDPQGDTNSASSLDIRITDTAPVAVADSRTVSEDDTGITGNVVTGTNASADTLGADSATVTGAQVGNAGAAQITTGVGSALAGTYGTLTINADGSYTYVTNAAAQALNVGDSKQDVFSYTLKDSDGSFSTTTVTMTVTGASEGTPTVSIPNDGTGVGGSDLSVAENATVNGSFTISAPDGLTSLTIGSTVITAAALSAATPAAPITVTGSNGTLTLTGYNSSTGVVSYSYDPTGTSTNHTAGNVIEHFNLVVTDPQGDTNSASSLDIRITDTAPVAVADSRTVSEDDTGITGNVVTGTNASADTLGADSATVTGAQVGNAGAAQITTGVGSALAGTYGTLTINADGSYTYVTNAAAQALNVGDSKQDVFSYTLKDSDGSFSTTTVTMTVTGASEGTPTVSIPNDGTGVGGSDLSVAENATVNGSFTISAPDGLTSLTIGSTVITAAALSAATPAAPITVTGSNGTLTLTGYNSSTGVVSYSYDPTGTSTNHTAGNVIEHFNLVVTDPQGDTNSASSLDIRITDTAPVAVADSRTVSEDDTGITGNVVTGTNASADTLGADSATVTGAQVGNAGAAQITTGVGSALAGTYGTLTINADGSYTYVTNAAAQALNVGDSKQDVFSYTLKDSDGSFSTTTVTMTVTGTNDAPVITNAATALVGTVTEAGNLDDGTAVAGTVTATGTLAASDVDSGATQTWTIQGTPSTTYGTISLVNGVWTYTLDNSLAATQALKEGQSVTQTYVIRVTDDFGAFKDQTVTVTINGTNDAPVITNAATALVGTVTEAGNLDDGTAVAGTVTATGTLAASDVDSGATQTWTIQGTPSSTYGTISLINGVWTYTLDNSLAATQALKEGQSVTQTYVIRVTDDFGAFKDQTVTVTINGTNDKPVAVADTNSVSEGTTTAPTVVTGNVTPGTAGQDYDPDSGSSISVTGVAVGTVSSAVGNVGTVLSGTYGTVSIGSNGSYTYTLDNTRPATNNLTAGQVAQDVFTYTITDNNGATSTTTLTINVTGTQDTVAPPPTVVPLTGAATGFNGEYYGYNETATATGRTHSDDGTATFGNHLAAGNLNSVEDMYTIIDGRNALAGGGKIVGTSTTANANVADVSFKARSIDYGFNPTVNSSLGSNQNVAAGNALLAKDNNANSTTRALSNFLDQDLSTGLVQTGAGNTNGTSGLGTTTDAAIRISGKFYTQPGSYDFRVTADDGFRLNVEGHTLLEYDGNQGPTTRIFKNVQLGDLAGGLQSLELLYWEQGGNSRLRIEYKSSSSSTWQVMSLTNTAMFSNESAPTIADTRIQDLVYDGTTSTWQLRTGSILDGGAGNDTLTGGTGRDYLMGGDGNDTLNGGDAADTLEGGAGNDILNGGNGNDLLIGGAGADTLTGGAGDDFYKLSDTLDTIVEAAGSGSDTVQLDSTYVAANANTTYVLGANLENLTAYDGGAINLTGNTSDNRIEGNNAANTISGLDGNDFIIGGKGNDILTGGAGSDTFAWRLNDGGTAGAPAIDRITDFTYGSGYSNVDNGTGAPTGGGDILDLRELLVGEHTSSGNSGSAATDVSISNLLNYIDININGSNTEIRISTTGGFTGGTYSAAAEDQRIILNNVNLYTAVGTTSGNETLLLQTLIRNGTLLLD</sequence>
<dbReference type="InterPro" id="IPR019960">
    <property type="entry name" value="T1SS_VCA0849"/>
</dbReference>
<dbReference type="Gene3D" id="2.60.40.10">
    <property type="entry name" value="Immunoglobulins"/>
    <property type="match status" value="3"/>
</dbReference>
<dbReference type="PRINTS" id="PR00313">
    <property type="entry name" value="CABNDNGRPT"/>
</dbReference>
<dbReference type="PROSITE" id="PS51820">
    <property type="entry name" value="PA14"/>
    <property type="match status" value="1"/>
</dbReference>
<dbReference type="InterPro" id="IPR011658">
    <property type="entry name" value="PA14_dom"/>
</dbReference>
<organism evidence="3 4">
    <name type="scientific">Rhodoferax mekongensis</name>
    <dbReference type="NCBI Taxonomy" id="3068341"/>
    <lineage>
        <taxon>Bacteria</taxon>
        <taxon>Pseudomonadati</taxon>
        <taxon>Pseudomonadota</taxon>
        <taxon>Betaproteobacteria</taxon>
        <taxon>Burkholderiales</taxon>
        <taxon>Comamonadaceae</taxon>
        <taxon>Rhodoferax</taxon>
    </lineage>
</organism>
<dbReference type="NCBIfam" id="TIGR03661">
    <property type="entry name" value="T1SS_VCA0849"/>
    <property type="match status" value="1"/>
</dbReference>
<feature type="compositionally biased region" description="Polar residues" evidence="1">
    <location>
        <begin position="158"/>
        <end position="180"/>
    </location>
</feature>
<dbReference type="Pfam" id="PF07691">
    <property type="entry name" value="PA14"/>
    <property type="match status" value="1"/>
</dbReference>
<dbReference type="Proteomes" id="UP001302257">
    <property type="component" value="Chromosome"/>
</dbReference>
<dbReference type="InterPro" id="IPR018511">
    <property type="entry name" value="Hemolysin-typ_Ca-bd_CS"/>
</dbReference>
<dbReference type="SUPFAM" id="SSF51120">
    <property type="entry name" value="beta-Roll"/>
    <property type="match status" value="2"/>
</dbReference>
<gene>
    <name evidence="3" type="ORF">RAN89_04215</name>
</gene>
<dbReference type="Pfam" id="PF00353">
    <property type="entry name" value="HemolysinCabind"/>
    <property type="match status" value="3"/>
</dbReference>
<protein>
    <submittedName>
        <fullName evidence="3">VCBS domain-containing protein</fullName>
    </submittedName>
</protein>
<dbReference type="InterPro" id="IPR011049">
    <property type="entry name" value="Serralysin-like_metalloprot_C"/>
</dbReference>
<name>A0ABZ0B201_9BURK</name>
<proteinExistence type="predicted"/>
<evidence type="ECO:0000259" key="2">
    <source>
        <dbReference type="PROSITE" id="PS51820"/>
    </source>
</evidence>
<feature type="domain" description="PA14" evidence="2">
    <location>
        <begin position="5692"/>
        <end position="5838"/>
    </location>
</feature>
<dbReference type="EMBL" id="CP132507">
    <property type="protein sequence ID" value="WNO05645.1"/>
    <property type="molecule type" value="Genomic_DNA"/>
</dbReference>
<evidence type="ECO:0000313" key="3">
    <source>
        <dbReference type="EMBL" id="WNO05645.1"/>
    </source>
</evidence>
<keyword evidence="4" id="KW-1185">Reference proteome</keyword>
<dbReference type="InterPro" id="IPR010221">
    <property type="entry name" value="VCBS_dom"/>
</dbReference>
<dbReference type="InterPro" id="IPR013783">
    <property type="entry name" value="Ig-like_fold"/>
</dbReference>
<feature type="compositionally biased region" description="Low complexity" evidence="1">
    <location>
        <begin position="5463"/>
        <end position="5481"/>
    </location>
</feature>
<dbReference type="PROSITE" id="PS00330">
    <property type="entry name" value="HEMOLYSIN_CALCIUM"/>
    <property type="match status" value="4"/>
</dbReference>
<feature type="region of interest" description="Disordered" evidence="1">
    <location>
        <begin position="5463"/>
        <end position="5486"/>
    </location>
</feature>
<feature type="region of interest" description="Disordered" evidence="1">
    <location>
        <begin position="158"/>
        <end position="188"/>
    </location>
</feature>